<dbReference type="PROSITE" id="PS50109">
    <property type="entry name" value="HIS_KIN"/>
    <property type="match status" value="1"/>
</dbReference>
<dbReference type="Proteomes" id="UP000464468">
    <property type="component" value="Chromosome"/>
</dbReference>
<dbReference type="Gene3D" id="3.30.565.10">
    <property type="entry name" value="Histidine kinase-like ATPase, C-terminal domain"/>
    <property type="match status" value="1"/>
</dbReference>
<dbReference type="SUPFAM" id="SSF55785">
    <property type="entry name" value="PYP-like sensor domain (PAS domain)"/>
    <property type="match status" value="2"/>
</dbReference>
<dbReference type="InterPro" id="IPR035965">
    <property type="entry name" value="PAS-like_dom_sf"/>
</dbReference>
<dbReference type="AlphaFoldDB" id="A0A7Z2NX60"/>
<dbReference type="PANTHER" id="PTHR43711:SF1">
    <property type="entry name" value="HISTIDINE KINASE 1"/>
    <property type="match status" value="1"/>
</dbReference>
<keyword evidence="3" id="KW-0597">Phosphoprotein</keyword>
<organism evidence="8 9">
    <name type="scientific">Sphingomonas changnyeongensis</name>
    <dbReference type="NCBI Taxonomy" id="2698679"/>
    <lineage>
        <taxon>Bacteria</taxon>
        <taxon>Pseudomonadati</taxon>
        <taxon>Pseudomonadota</taxon>
        <taxon>Alphaproteobacteria</taxon>
        <taxon>Sphingomonadales</taxon>
        <taxon>Sphingomonadaceae</taxon>
        <taxon>Sphingomonas</taxon>
    </lineage>
</organism>
<evidence type="ECO:0000256" key="6">
    <source>
        <dbReference type="ARBA" id="ARBA00023012"/>
    </source>
</evidence>
<dbReference type="GO" id="GO:0000155">
    <property type="term" value="F:phosphorelay sensor kinase activity"/>
    <property type="evidence" value="ECO:0007669"/>
    <property type="project" value="InterPro"/>
</dbReference>
<dbReference type="Pfam" id="PF00512">
    <property type="entry name" value="HisKA"/>
    <property type="match status" value="1"/>
</dbReference>
<feature type="domain" description="Histidine kinase" evidence="7">
    <location>
        <begin position="567"/>
        <end position="784"/>
    </location>
</feature>
<keyword evidence="6" id="KW-0902">Two-component regulatory system</keyword>
<keyword evidence="4" id="KW-0808">Transferase</keyword>
<reference evidence="8 9" key="1">
    <citation type="submission" date="2020-01" db="EMBL/GenBank/DDBJ databases">
        <title>Sphingomonas sp. C33 whole genome sequece.</title>
        <authorList>
            <person name="Park C."/>
        </authorList>
    </citation>
    <scope>NUCLEOTIDE SEQUENCE [LARGE SCALE GENOMIC DNA]</scope>
    <source>
        <strain evidence="8 9">C33</strain>
    </source>
</reference>
<dbReference type="CDD" id="cd00082">
    <property type="entry name" value="HisKA"/>
    <property type="match status" value="1"/>
</dbReference>
<dbReference type="Gene3D" id="3.30.450.20">
    <property type="entry name" value="PAS domain"/>
    <property type="match status" value="2"/>
</dbReference>
<dbReference type="PRINTS" id="PR00344">
    <property type="entry name" value="BCTRLSENSOR"/>
</dbReference>
<dbReference type="InterPro" id="IPR003661">
    <property type="entry name" value="HisK_dim/P_dom"/>
</dbReference>
<dbReference type="InterPro" id="IPR003594">
    <property type="entry name" value="HATPase_dom"/>
</dbReference>
<dbReference type="InterPro" id="IPR050736">
    <property type="entry name" value="Sensor_HK_Regulatory"/>
</dbReference>
<evidence type="ECO:0000256" key="2">
    <source>
        <dbReference type="ARBA" id="ARBA00012438"/>
    </source>
</evidence>
<dbReference type="KEGG" id="schy:GVO57_11915"/>
<dbReference type="InterPro" id="IPR036097">
    <property type="entry name" value="HisK_dim/P_sf"/>
</dbReference>
<dbReference type="EMBL" id="CP047895">
    <property type="protein sequence ID" value="QHL91387.1"/>
    <property type="molecule type" value="Genomic_DNA"/>
</dbReference>
<evidence type="ECO:0000313" key="8">
    <source>
        <dbReference type="EMBL" id="QHL91387.1"/>
    </source>
</evidence>
<evidence type="ECO:0000256" key="3">
    <source>
        <dbReference type="ARBA" id="ARBA00022553"/>
    </source>
</evidence>
<dbReference type="Pfam" id="PF12860">
    <property type="entry name" value="PAS_7"/>
    <property type="match status" value="2"/>
</dbReference>
<dbReference type="RefSeq" id="WP_160593317.1">
    <property type="nucleotide sequence ID" value="NZ_CP047895.1"/>
</dbReference>
<dbReference type="SMART" id="SM00387">
    <property type="entry name" value="HATPase_c"/>
    <property type="match status" value="1"/>
</dbReference>
<dbReference type="InterPro" id="IPR005467">
    <property type="entry name" value="His_kinase_dom"/>
</dbReference>
<evidence type="ECO:0000256" key="5">
    <source>
        <dbReference type="ARBA" id="ARBA00022777"/>
    </source>
</evidence>
<gene>
    <name evidence="8" type="ORF">GVO57_11915</name>
</gene>
<dbReference type="SMART" id="SM00388">
    <property type="entry name" value="HisKA"/>
    <property type="match status" value="1"/>
</dbReference>
<accession>A0A7Z2NX60</accession>
<comment type="catalytic activity">
    <reaction evidence="1">
        <text>ATP + protein L-histidine = ADP + protein N-phospho-L-histidine.</text>
        <dbReference type="EC" id="2.7.13.3"/>
    </reaction>
</comment>
<dbReference type="SUPFAM" id="SSF55874">
    <property type="entry name" value="ATPase domain of HSP90 chaperone/DNA topoisomerase II/histidine kinase"/>
    <property type="match status" value="1"/>
</dbReference>
<evidence type="ECO:0000256" key="1">
    <source>
        <dbReference type="ARBA" id="ARBA00000085"/>
    </source>
</evidence>
<evidence type="ECO:0000256" key="4">
    <source>
        <dbReference type="ARBA" id="ARBA00022679"/>
    </source>
</evidence>
<dbReference type="Gene3D" id="1.10.287.130">
    <property type="match status" value="1"/>
</dbReference>
<keyword evidence="5" id="KW-0418">Kinase</keyword>
<dbReference type="PANTHER" id="PTHR43711">
    <property type="entry name" value="TWO-COMPONENT HISTIDINE KINASE"/>
    <property type="match status" value="1"/>
</dbReference>
<dbReference type="SUPFAM" id="SSF47384">
    <property type="entry name" value="Homodimeric domain of signal transducing histidine kinase"/>
    <property type="match status" value="1"/>
</dbReference>
<dbReference type="InterPro" id="IPR004358">
    <property type="entry name" value="Sig_transdc_His_kin-like_C"/>
</dbReference>
<proteinExistence type="predicted"/>
<dbReference type="EC" id="2.7.13.3" evidence="2"/>
<evidence type="ECO:0000259" key="7">
    <source>
        <dbReference type="PROSITE" id="PS50109"/>
    </source>
</evidence>
<evidence type="ECO:0000313" key="9">
    <source>
        <dbReference type="Proteomes" id="UP000464468"/>
    </source>
</evidence>
<sequence>MLVLTPPVAAAAGALLALWLGAAAWAVWSGLKRRARAVDDSRHGQRIQALLDSAPALPVVIHRDGAIDAPPRLADWLGLPDTPERLEALGGPGAGLHPDDVAAIAADIDAARHAGRPFARAVRAQGSTRTLLVRGAPAADAVAPAGAVVLWVFDATESQAEIGRLTDEAARLAKAIEALSGLIEASPIPMWHRGPDLRLTLVNSAYVKAVEADSAADVVTRGLELVEMAPGRNPIAAAASARETGESVSRVVPATIAGERRSLLVVDVPLGDAGVAGYAIDVEELEQSRAAFKRFVEAERDMLDRLSAGVAQFGPDRSLIFYNQPFVRLFAMRPDWLADRPEFDRVLERMRESGRLPEVRDFRAWREEKRGWFTDASDGQEESWILSGGTHLRVVAQPLPDGGLLLIFEDRTEQVALASARDTLLRVRAATFDNLFEAIGVFAGDGRLQLWNQKFREVWALDEAFLASHPRVDALAETAARMLANPSRAALIRELVRVATIERKQRSGRVAMKDGRHFEFAAVPLPDGNALFTMLDISDSRRIEAALREKNEALEAADRVKTAFVANMSYELRTPLTSIGGFAEMLAGGYAGDLSPIAGDYVTAILESVARLGTLIDDVLDLTQSEAGALPLERKSVDLARLAREAAAAIAPQAAEKKLGFEVALDPSLGTVSGDARRLRQALDHLLRNAVRFTPEGGQVMLKGEGDRDHARITVSDNGPGMDAGTQARAFDRFSRSGEARERGASLGLGLPLARQFVEAHRGELTLISAPGEGTAVTVELPRG</sequence>
<keyword evidence="9" id="KW-1185">Reference proteome</keyword>
<dbReference type="Pfam" id="PF02518">
    <property type="entry name" value="HATPase_c"/>
    <property type="match status" value="1"/>
</dbReference>
<protein>
    <recommendedName>
        <fullName evidence="2">histidine kinase</fullName>
        <ecNumber evidence="2">2.7.13.3</ecNumber>
    </recommendedName>
</protein>
<name>A0A7Z2NX60_9SPHN</name>
<dbReference type="InterPro" id="IPR036890">
    <property type="entry name" value="HATPase_C_sf"/>
</dbReference>